<sequence>MFAYSLGWALRSVERLAACFTVCACFMACACFAVSATLTWAATDSIAGCSALGASPLACTAAGIPFALTFLTVAGACAEAACALLGSAVTARAVVAPAATRTAVATLWARVMRVMRAVRGRVKLGMQSDLFQVLGTGRRPSLARKDSGKLFTAFAFGGLIRWLVPGANP</sequence>
<evidence type="ECO:0000313" key="2">
    <source>
        <dbReference type="Proteomes" id="UP000037982"/>
    </source>
</evidence>
<accession>A0A0N0GX38</accession>
<dbReference type="Proteomes" id="UP000037982">
    <property type="component" value="Unassembled WGS sequence"/>
</dbReference>
<protein>
    <submittedName>
        <fullName evidence="1">Uncharacterized protein</fullName>
    </submittedName>
</protein>
<name>A0A0N0GX38_9ACTN</name>
<evidence type="ECO:0000313" key="1">
    <source>
        <dbReference type="EMBL" id="KPC60719.1"/>
    </source>
</evidence>
<dbReference type="PATRIC" id="fig|66876.3.peg.6178"/>
<keyword evidence="2" id="KW-1185">Reference proteome</keyword>
<gene>
    <name evidence="1" type="ORF">ADL29_28190</name>
</gene>
<organism evidence="1 2">
    <name type="scientific">Streptomyces chattanoogensis</name>
    <dbReference type="NCBI Taxonomy" id="66876"/>
    <lineage>
        <taxon>Bacteria</taxon>
        <taxon>Bacillati</taxon>
        <taxon>Actinomycetota</taxon>
        <taxon>Actinomycetes</taxon>
        <taxon>Kitasatosporales</taxon>
        <taxon>Streptomycetaceae</taxon>
        <taxon>Streptomyces</taxon>
    </lineage>
</organism>
<reference evidence="2" key="1">
    <citation type="submission" date="2015-07" db="EMBL/GenBank/DDBJ databases">
        <authorList>
            <person name="Ju K.-S."/>
            <person name="Doroghazi J.R."/>
            <person name="Metcalf W.W."/>
        </authorList>
    </citation>
    <scope>NUCLEOTIDE SEQUENCE [LARGE SCALE GENOMIC DNA]</scope>
    <source>
        <strain evidence="2">NRRL ISP-5002</strain>
    </source>
</reference>
<proteinExistence type="predicted"/>
<dbReference type="AlphaFoldDB" id="A0A0N0GX38"/>
<dbReference type="EMBL" id="LGKG01000157">
    <property type="protein sequence ID" value="KPC60719.1"/>
    <property type="molecule type" value="Genomic_DNA"/>
</dbReference>
<comment type="caution">
    <text evidence="1">The sequence shown here is derived from an EMBL/GenBank/DDBJ whole genome shotgun (WGS) entry which is preliminary data.</text>
</comment>